<keyword evidence="2" id="KW-1185">Reference proteome</keyword>
<organism evidence="1 2">
    <name type="scientific">Racocetra persica</name>
    <dbReference type="NCBI Taxonomy" id="160502"/>
    <lineage>
        <taxon>Eukaryota</taxon>
        <taxon>Fungi</taxon>
        <taxon>Fungi incertae sedis</taxon>
        <taxon>Mucoromycota</taxon>
        <taxon>Glomeromycotina</taxon>
        <taxon>Glomeromycetes</taxon>
        <taxon>Diversisporales</taxon>
        <taxon>Gigasporaceae</taxon>
        <taxon>Racocetra</taxon>
    </lineage>
</organism>
<dbReference type="EMBL" id="CAJVQC010167556">
    <property type="protein sequence ID" value="CAG8849821.1"/>
    <property type="molecule type" value="Genomic_DNA"/>
</dbReference>
<sequence length="65" mass="7285">VVVGTAVRFSSWCYYWYCVRFSSWCVVSHVSPVSSLVYFFSGGFVRFFGGSLAYFFGGLACFFSG</sequence>
<evidence type="ECO:0000313" key="2">
    <source>
        <dbReference type="Proteomes" id="UP000789920"/>
    </source>
</evidence>
<comment type="caution">
    <text evidence="1">The sequence shown here is derived from an EMBL/GenBank/DDBJ whole genome shotgun (WGS) entry which is preliminary data.</text>
</comment>
<dbReference type="Proteomes" id="UP000789920">
    <property type="component" value="Unassembled WGS sequence"/>
</dbReference>
<accession>A0ACA9SVL7</accession>
<gene>
    <name evidence="1" type="ORF">RPERSI_LOCUS35788</name>
</gene>
<feature type="non-terminal residue" evidence="1">
    <location>
        <position position="65"/>
    </location>
</feature>
<reference evidence="1" key="1">
    <citation type="submission" date="2021-06" db="EMBL/GenBank/DDBJ databases">
        <authorList>
            <person name="Kallberg Y."/>
            <person name="Tangrot J."/>
            <person name="Rosling A."/>
        </authorList>
    </citation>
    <scope>NUCLEOTIDE SEQUENCE</scope>
    <source>
        <strain evidence="1">MA461A</strain>
    </source>
</reference>
<proteinExistence type="predicted"/>
<feature type="non-terminal residue" evidence="1">
    <location>
        <position position="1"/>
    </location>
</feature>
<evidence type="ECO:0000313" key="1">
    <source>
        <dbReference type="EMBL" id="CAG8849821.1"/>
    </source>
</evidence>
<name>A0ACA9SVL7_9GLOM</name>
<protein>
    <submittedName>
        <fullName evidence="1">27866_t:CDS:1</fullName>
    </submittedName>
</protein>